<keyword evidence="2" id="KW-0472">Membrane</keyword>
<proteinExistence type="predicted"/>
<dbReference type="EMBL" id="BA000045">
    <property type="protein sequence ID" value="BAC89687.1"/>
    <property type="molecule type" value="Genomic_DNA"/>
</dbReference>
<dbReference type="InterPro" id="IPR001036">
    <property type="entry name" value="Acrflvin-R"/>
</dbReference>
<feature type="transmembrane region" description="Helical" evidence="2">
    <location>
        <begin position="450"/>
        <end position="470"/>
    </location>
</feature>
<name>Q7NJT6_GLOVI</name>
<protein>
    <submittedName>
        <fullName evidence="3">AcrB/AcrD/AcrF family protein</fullName>
    </submittedName>
</protein>
<accession>Q7NJT6</accession>
<reference evidence="3 4" key="1">
    <citation type="journal article" date="2003" name="DNA Res.">
        <title>Complete genome structure of Gloeobacter violaceus PCC 7421, a cyanobacterium that lacks thylakoids.</title>
        <authorList>
            <person name="Nakamura Y."/>
            <person name="Kaneko T."/>
            <person name="Sato S."/>
            <person name="Mimuro M."/>
            <person name="Miyashita H."/>
            <person name="Tsuchiya T."/>
            <person name="Sasamoto S."/>
            <person name="Watanabe A."/>
            <person name="Kawashima K."/>
            <person name="Kishida Y."/>
            <person name="Kiyokawa C."/>
            <person name="Kohara M."/>
            <person name="Matsumoto M."/>
            <person name="Matsuno A."/>
            <person name="Nakazaki N."/>
            <person name="Shimpo S."/>
            <person name="Takeuchi C."/>
            <person name="Yamada M."/>
            <person name="Tabata S."/>
        </authorList>
    </citation>
    <scope>NUCLEOTIDE SEQUENCE [LARGE SCALE GENOMIC DNA]</scope>
    <source>
        <strain evidence="4">ATCC 29082 / PCC 7421</strain>
    </source>
</reference>
<dbReference type="STRING" id="251221.gene:10759238"/>
<keyword evidence="2" id="KW-1133">Transmembrane helix</keyword>
<evidence type="ECO:0000313" key="4">
    <source>
        <dbReference type="Proteomes" id="UP000000557"/>
    </source>
</evidence>
<dbReference type="Proteomes" id="UP000000557">
    <property type="component" value="Chromosome"/>
</dbReference>
<dbReference type="Pfam" id="PF00873">
    <property type="entry name" value="ACR_tran"/>
    <property type="match status" value="1"/>
</dbReference>
<dbReference type="HOGENOM" id="CLU_002755_1_2_3"/>
<feature type="transmembrane region" description="Helical" evidence="2">
    <location>
        <begin position="21"/>
        <end position="43"/>
    </location>
</feature>
<feature type="transmembrane region" description="Helical" evidence="2">
    <location>
        <begin position="312"/>
        <end position="331"/>
    </location>
</feature>
<feature type="transmembrane region" description="Helical" evidence="2">
    <location>
        <begin position="286"/>
        <end position="306"/>
    </location>
</feature>
<gene>
    <name evidence="3" type="ordered locus">glr1746</name>
</gene>
<dbReference type="SUPFAM" id="SSF82866">
    <property type="entry name" value="Multidrug efflux transporter AcrB transmembrane domain"/>
    <property type="match status" value="2"/>
</dbReference>
<dbReference type="Gene3D" id="3.30.70.1430">
    <property type="entry name" value="Multidrug efflux transporter AcrB pore domain"/>
    <property type="match status" value="1"/>
</dbReference>
<evidence type="ECO:0000313" key="3">
    <source>
        <dbReference type="EMBL" id="BAC89687.1"/>
    </source>
</evidence>
<feature type="transmembrane region" description="Helical" evidence="2">
    <location>
        <begin position="357"/>
        <end position="377"/>
    </location>
</feature>
<dbReference type="PANTHER" id="PTHR32063">
    <property type="match status" value="1"/>
</dbReference>
<evidence type="ECO:0000256" key="1">
    <source>
        <dbReference type="SAM" id="Coils"/>
    </source>
</evidence>
<dbReference type="Gene3D" id="1.20.1640.10">
    <property type="entry name" value="Multidrug efflux transporter AcrB transmembrane domain"/>
    <property type="match status" value="2"/>
</dbReference>
<dbReference type="GO" id="GO:0005886">
    <property type="term" value="C:plasma membrane"/>
    <property type="evidence" value="ECO:0000318"/>
    <property type="project" value="GO_Central"/>
</dbReference>
<dbReference type="PATRIC" id="fig|251221.4.peg.1776"/>
<keyword evidence="1" id="KW-0175">Coiled coil</keyword>
<dbReference type="AlphaFoldDB" id="Q7NJT6"/>
<dbReference type="PhylomeDB" id="Q7NJT6"/>
<keyword evidence="4" id="KW-1185">Reference proteome</keyword>
<dbReference type="KEGG" id="gvi:glr1746"/>
<feature type="transmembrane region" description="Helical" evidence="2">
    <location>
        <begin position="786"/>
        <end position="808"/>
    </location>
</feature>
<feature type="transmembrane region" description="Helical" evidence="2">
    <location>
        <begin position="389"/>
        <end position="412"/>
    </location>
</feature>
<keyword evidence="2" id="KW-0812">Transmembrane</keyword>
<dbReference type="eggNOG" id="COG0841">
    <property type="taxonomic scope" value="Bacteria"/>
</dbReference>
<sequence length="850" mass="90554">MQHRSMAGQSLRERWNISRLALKYPWLTLGFWVALSVAGIFAFGSLKYALFPDITFPVLVVNGSHSSLSAEDTEANLTRPLEQRLKNLAGVDKVRSQSYPGQSVVSLALAVGTDLEAAKREVQTALAQAALPADATVTVAPVNLNETAVASYAIQSDTSDLDTLAKVARARIVPALEKVPGVLKVTLLGERGLADNPTAVRFGGKDALAVQVIKRARANTLEVVRSVDQEVERLRQALTGIELRLAATQADYIREASQATVEALALAVALSVMVIFPFLGSWRATLISALAIPISLLGTFIVMALLGFNLETITLLALALVIGIIIDDAIVDVENIARHLDEGESPYQAAVLATDEIGLTVTAATMTIVAVFLPVGLMGGVLGQFFRPFGITVSAAVITSLLVARTLSPLLASRWLKARPHRPAKIEASWQTGLVCRYRRILTWALEHRPAVIALALASFVAGLALIPLIPKGFIPHLDRGEFNVQFAASLGTPVEDSLAVAKQLEDILRGFPDVAAIFTTVGERGASHRGLLYVKLREERTLKTFDLQDQLRDRLPPLEGVDVSVEDIPFVDNGAQKPLEVALLGQDLEQLQSAAAALKERLAKQPGFADLAVGGAGQYEGLTVEISHLDGERAVYLSSNLSRGLTIGEATDRVKAAAKTVLPAGVRLSFGGDTENVSNVFGGFAATLVLSVVCILGVLLWLFRSWTDPLVVLLSLPLSVVGAMLAQFVTRSDFGMISVIGIIFLLGLVNKNAIILVDYINQLRAGGLATREAILKAGPIRLRPILMTTAAAILGMLPIALGLGAGAELRAPMAIAIIGGLLTSTLLSLIVVPVAYSLFAPLKESKHTL</sequence>
<feature type="transmembrane region" description="Helical" evidence="2">
    <location>
        <begin position="711"/>
        <end position="730"/>
    </location>
</feature>
<dbReference type="OrthoDB" id="9791035at2"/>
<dbReference type="InParanoid" id="Q7NJT6"/>
<organism evidence="3 4">
    <name type="scientific">Gloeobacter violaceus (strain ATCC 29082 / PCC 7421)</name>
    <dbReference type="NCBI Taxonomy" id="251221"/>
    <lineage>
        <taxon>Bacteria</taxon>
        <taxon>Bacillati</taxon>
        <taxon>Cyanobacteriota</taxon>
        <taxon>Cyanophyceae</taxon>
        <taxon>Gloeobacterales</taxon>
        <taxon>Gloeobacteraceae</taxon>
        <taxon>Gloeobacter</taxon>
    </lineage>
</organism>
<dbReference type="SUPFAM" id="SSF82693">
    <property type="entry name" value="Multidrug efflux transporter AcrB pore domain, PN1, PN2, PC1 and PC2 subdomains"/>
    <property type="match status" value="3"/>
</dbReference>
<reference evidence="3 4" key="2">
    <citation type="journal article" date="2003" name="DNA Res.">
        <title>Complete genome structure of Gloeobacter violaceus PCC 7421, a cyanobacterium that lacks thylakoids (supplement).</title>
        <authorList>
            <person name="Nakamura Y."/>
            <person name="Kaneko T."/>
            <person name="Sato S."/>
            <person name="Mimuro M."/>
            <person name="Miyashita H."/>
            <person name="Tsuchiya T."/>
            <person name="Sasamoto S."/>
            <person name="Watanabe A."/>
            <person name="Kawashima K."/>
            <person name="Kishida Y."/>
            <person name="Kiyokawa C."/>
            <person name="Kohara M."/>
            <person name="Matsumoto M."/>
            <person name="Matsuno A."/>
            <person name="Nakazaki N."/>
            <person name="Shimpo S."/>
            <person name="Takeuchi C."/>
            <person name="Yamada M."/>
            <person name="Tabata S."/>
        </authorList>
    </citation>
    <scope>NUCLEOTIDE SEQUENCE [LARGE SCALE GENOMIC DNA]</scope>
    <source>
        <strain evidence="4">ATCC 29082 / PCC 7421</strain>
    </source>
</reference>
<feature type="transmembrane region" description="Helical" evidence="2">
    <location>
        <begin position="736"/>
        <end position="758"/>
    </location>
</feature>
<feature type="transmembrane region" description="Helical" evidence="2">
    <location>
        <begin position="259"/>
        <end position="279"/>
    </location>
</feature>
<feature type="transmembrane region" description="Helical" evidence="2">
    <location>
        <begin position="681"/>
        <end position="704"/>
    </location>
</feature>
<dbReference type="PANTHER" id="PTHR32063:SF0">
    <property type="entry name" value="SWARMING MOTILITY PROTEIN SWRC"/>
    <property type="match status" value="1"/>
</dbReference>
<dbReference type="GO" id="GO:0042910">
    <property type="term" value="F:xenobiotic transmembrane transporter activity"/>
    <property type="evidence" value="ECO:0000318"/>
    <property type="project" value="GO_Central"/>
</dbReference>
<evidence type="ECO:0000256" key="2">
    <source>
        <dbReference type="SAM" id="Phobius"/>
    </source>
</evidence>
<feature type="coiled-coil region" evidence="1">
    <location>
        <begin position="224"/>
        <end position="251"/>
    </location>
</feature>
<feature type="transmembrane region" description="Helical" evidence="2">
    <location>
        <begin position="814"/>
        <end position="840"/>
    </location>
</feature>
<dbReference type="EnsemblBacteria" id="BAC89687">
    <property type="protein sequence ID" value="BAC89687"/>
    <property type="gene ID" value="BAC89687"/>
</dbReference>